<dbReference type="Pfam" id="PF06414">
    <property type="entry name" value="Zeta_toxin"/>
    <property type="match status" value="1"/>
</dbReference>
<feature type="compositionally biased region" description="Pro residues" evidence="3">
    <location>
        <begin position="481"/>
        <end position="493"/>
    </location>
</feature>
<dbReference type="Proteomes" id="UP001189429">
    <property type="component" value="Unassembled WGS sequence"/>
</dbReference>
<comment type="caution">
    <text evidence="5">The sequence shown here is derived from an EMBL/GenBank/DDBJ whole genome shotgun (WGS) entry which is preliminary data.</text>
</comment>
<feature type="region of interest" description="Disordered" evidence="3">
    <location>
        <begin position="431"/>
        <end position="493"/>
    </location>
</feature>
<keyword evidence="1" id="KW-0547">Nucleotide-binding</keyword>
<evidence type="ECO:0000256" key="1">
    <source>
        <dbReference type="ARBA" id="ARBA00022741"/>
    </source>
</evidence>
<feature type="compositionally biased region" description="Low complexity" evidence="3">
    <location>
        <begin position="254"/>
        <end position="266"/>
    </location>
</feature>
<organism evidence="5 6">
    <name type="scientific">Prorocentrum cordatum</name>
    <dbReference type="NCBI Taxonomy" id="2364126"/>
    <lineage>
        <taxon>Eukaryota</taxon>
        <taxon>Sar</taxon>
        <taxon>Alveolata</taxon>
        <taxon>Dinophyceae</taxon>
        <taxon>Prorocentrales</taxon>
        <taxon>Prorocentraceae</taxon>
        <taxon>Prorocentrum</taxon>
    </lineage>
</organism>
<evidence type="ECO:0000259" key="4">
    <source>
        <dbReference type="Pfam" id="PF06414"/>
    </source>
</evidence>
<feature type="compositionally biased region" description="Basic and acidic residues" evidence="3">
    <location>
        <begin position="237"/>
        <end position="253"/>
    </location>
</feature>
<dbReference type="InterPro" id="IPR010488">
    <property type="entry name" value="Zeta_toxin_domain"/>
</dbReference>
<evidence type="ECO:0000256" key="2">
    <source>
        <dbReference type="ARBA" id="ARBA00022840"/>
    </source>
</evidence>
<sequence>MADEASTELFGRPGNAVEVDGDDIRMVHEGFQKVAEHGLRNMTVHADAWDIFKAAKLTESLKREVFETAIANRQNLKIPETALNLERTMERLQELERAGYDLHAICIWAPELETQIRGRARSVKAGKVFTTKHYWPAVQSSVAMGRHWDAKIREGHELYKSVAFYDNAVRPCHPVHLAQFEVLTKLSQKAASVHVEMCRATRDAREKADVAASEARARGATRRGVAQLWLTEAVAEKRDRNGAATEPVKERRQAAPTTETTDTTPEDLSSLVLAERSNGRLQGLVVGLAISAAVKWLVAFMDDCSAFRDSGEAHLPCVQDAAAFTGEPSAVYGDEPYRLVREAADGALQALTGSEHYHEQYSKMSQRIVGFGNYLPDADTVLPDGSVNLTKDMRPGDVISSGIDYMVGGVGSILGSAKEFVARSFSSIPDARPALGLDGELPVDVDEVESDPGYDGEAIENTPGQDDVEDYQPSSGSYVPPWVPPTPATPEPE</sequence>
<name>A0ABN9XUW1_9DINO</name>
<keyword evidence="2" id="KW-0067">ATP-binding</keyword>
<evidence type="ECO:0000313" key="5">
    <source>
        <dbReference type="EMBL" id="CAK0903837.1"/>
    </source>
</evidence>
<dbReference type="EMBL" id="CAUYUJ010021297">
    <property type="protein sequence ID" value="CAK0903837.1"/>
    <property type="molecule type" value="Genomic_DNA"/>
</dbReference>
<feature type="region of interest" description="Disordered" evidence="3">
    <location>
        <begin position="237"/>
        <end position="266"/>
    </location>
</feature>
<protein>
    <recommendedName>
        <fullName evidence="4">Zeta toxin domain-containing protein</fullName>
    </recommendedName>
</protein>
<reference evidence="5" key="1">
    <citation type="submission" date="2023-10" db="EMBL/GenBank/DDBJ databases">
        <authorList>
            <person name="Chen Y."/>
            <person name="Shah S."/>
            <person name="Dougan E. K."/>
            <person name="Thang M."/>
            <person name="Chan C."/>
        </authorList>
    </citation>
    <scope>NUCLEOTIDE SEQUENCE [LARGE SCALE GENOMIC DNA]</scope>
</reference>
<evidence type="ECO:0000256" key="3">
    <source>
        <dbReference type="SAM" id="MobiDB-lite"/>
    </source>
</evidence>
<evidence type="ECO:0000313" key="6">
    <source>
        <dbReference type="Proteomes" id="UP001189429"/>
    </source>
</evidence>
<feature type="compositionally biased region" description="Acidic residues" evidence="3">
    <location>
        <begin position="441"/>
        <end position="458"/>
    </location>
</feature>
<gene>
    <name evidence="5" type="ORF">PCOR1329_LOCUS80022</name>
</gene>
<dbReference type="InterPro" id="IPR027417">
    <property type="entry name" value="P-loop_NTPase"/>
</dbReference>
<proteinExistence type="predicted"/>
<feature type="non-terminal residue" evidence="5">
    <location>
        <position position="493"/>
    </location>
</feature>
<keyword evidence="6" id="KW-1185">Reference proteome</keyword>
<accession>A0ABN9XUW1</accession>
<dbReference type="Gene3D" id="3.40.50.300">
    <property type="entry name" value="P-loop containing nucleotide triphosphate hydrolases"/>
    <property type="match status" value="1"/>
</dbReference>
<feature type="domain" description="Zeta toxin" evidence="4">
    <location>
        <begin position="10"/>
        <end position="125"/>
    </location>
</feature>